<organism evidence="2 3">
    <name type="scientific">Chryseobacterium arachidis</name>
    <dbReference type="NCBI Taxonomy" id="1416778"/>
    <lineage>
        <taxon>Bacteria</taxon>
        <taxon>Pseudomonadati</taxon>
        <taxon>Bacteroidota</taxon>
        <taxon>Flavobacteriia</taxon>
        <taxon>Flavobacteriales</taxon>
        <taxon>Weeksellaceae</taxon>
        <taxon>Chryseobacterium group</taxon>
        <taxon>Chryseobacterium</taxon>
    </lineage>
</organism>
<gene>
    <name evidence="2" type="ORF">SAMN05443633_104196</name>
</gene>
<name>A0A1M5BK17_9FLAO</name>
<evidence type="ECO:0008006" key="4">
    <source>
        <dbReference type="Google" id="ProtNLM"/>
    </source>
</evidence>
<feature type="chain" id="PRO_5012341251" description="Outer membrane protein beta-barrel domain-containing protein" evidence="1">
    <location>
        <begin position="28"/>
        <end position="157"/>
    </location>
</feature>
<evidence type="ECO:0000313" key="3">
    <source>
        <dbReference type="Proteomes" id="UP000184518"/>
    </source>
</evidence>
<reference evidence="3" key="1">
    <citation type="submission" date="2016-11" db="EMBL/GenBank/DDBJ databases">
        <authorList>
            <person name="Varghese N."/>
            <person name="Submissions S."/>
        </authorList>
    </citation>
    <scope>NUCLEOTIDE SEQUENCE [LARGE SCALE GENOMIC DNA]</scope>
    <source>
        <strain evidence="3">DSM 27619</strain>
    </source>
</reference>
<proteinExistence type="predicted"/>
<keyword evidence="3" id="KW-1185">Reference proteome</keyword>
<dbReference type="AlphaFoldDB" id="A0A1M5BK17"/>
<dbReference type="EMBL" id="FQUT01000004">
    <property type="protein sequence ID" value="SHF42798.1"/>
    <property type="molecule type" value="Genomic_DNA"/>
</dbReference>
<protein>
    <recommendedName>
        <fullName evidence="4">Outer membrane protein beta-barrel domain-containing protein</fullName>
    </recommendedName>
</protein>
<accession>A0A1M5BK17</accession>
<dbReference type="Proteomes" id="UP000184518">
    <property type="component" value="Unassembled WGS sequence"/>
</dbReference>
<keyword evidence="1" id="KW-0732">Signal</keyword>
<evidence type="ECO:0000256" key="1">
    <source>
        <dbReference type="SAM" id="SignalP"/>
    </source>
</evidence>
<sequence>MIILNKKINVKKLIILSFFLTSIHQQAQIFKRTSINAAYRYTGRNVIQGGLEYRLPKSFSNFIVGASVLYTSINDKAKFIPEFNFYASNLGLLGVSVNPYSIEPRFGFSFLNTIMINTGYAIPIHNEKYFKGITFGVQLNFPLTKNSEFYHNYSVIK</sequence>
<evidence type="ECO:0000313" key="2">
    <source>
        <dbReference type="EMBL" id="SHF42798.1"/>
    </source>
</evidence>
<feature type="signal peptide" evidence="1">
    <location>
        <begin position="1"/>
        <end position="27"/>
    </location>
</feature>